<gene>
    <name evidence="2" type="ORF">OCBIM_22006349mg</name>
</gene>
<organism evidence="2">
    <name type="scientific">Octopus bimaculoides</name>
    <name type="common">California two-spotted octopus</name>
    <dbReference type="NCBI Taxonomy" id="37653"/>
    <lineage>
        <taxon>Eukaryota</taxon>
        <taxon>Metazoa</taxon>
        <taxon>Spiralia</taxon>
        <taxon>Lophotrochozoa</taxon>
        <taxon>Mollusca</taxon>
        <taxon>Cephalopoda</taxon>
        <taxon>Coleoidea</taxon>
        <taxon>Octopodiformes</taxon>
        <taxon>Octopoda</taxon>
        <taxon>Incirrata</taxon>
        <taxon>Octopodidae</taxon>
        <taxon>Octopus</taxon>
    </lineage>
</organism>
<evidence type="ECO:0000256" key="1">
    <source>
        <dbReference type="SAM" id="Phobius"/>
    </source>
</evidence>
<name>A0A0L8HTF2_OCTBM</name>
<proteinExistence type="predicted"/>
<keyword evidence="1" id="KW-1133">Transmembrane helix</keyword>
<sequence>MCSGLFRCGYFYCIESALCRMGAMPSRAIFRVLYIYIYIFVNPKVLVMYLSTYFLTMLKAPISIGIVSDCCCLYFENFVL</sequence>
<feature type="transmembrane region" description="Helical" evidence="1">
    <location>
        <begin position="33"/>
        <end position="55"/>
    </location>
</feature>
<keyword evidence="1" id="KW-0472">Membrane</keyword>
<dbReference type="EMBL" id="KQ417315">
    <property type="protein sequence ID" value="KOF92523.1"/>
    <property type="molecule type" value="Genomic_DNA"/>
</dbReference>
<protein>
    <submittedName>
        <fullName evidence="2">Uncharacterized protein</fullName>
    </submittedName>
</protein>
<dbReference type="AlphaFoldDB" id="A0A0L8HTF2"/>
<keyword evidence="1" id="KW-0812">Transmembrane</keyword>
<reference evidence="2" key="1">
    <citation type="submission" date="2015-07" db="EMBL/GenBank/DDBJ databases">
        <title>MeaNS - Measles Nucleotide Surveillance Program.</title>
        <authorList>
            <person name="Tran T."/>
            <person name="Druce J."/>
        </authorList>
    </citation>
    <scope>NUCLEOTIDE SEQUENCE</scope>
    <source>
        <strain evidence="2">UCB-OBI-ISO-001</strain>
        <tissue evidence="2">Gonad</tissue>
    </source>
</reference>
<evidence type="ECO:0000313" key="2">
    <source>
        <dbReference type="EMBL" id="KOF92523.1"/>
    </source>
</evidence>
<accession>A0A0L8HTF2</accession>